<dbReference type="HOGENOM" id="CLU_3119799_0_0_3"/>
<gene>
    <name evidence="1" type="ordered locus">MAE_03180</name>
</gene>
<dbReference type="KEGG" id="mar:MAE_03180"/>
<dbReference type="AlphaFoldDB" id="B0JMX6"/>
<dbReference type="EnsemblBacteria" id="BAG00140">
    <property type="protein sequence ID" value="BAG00140"/>
    <property type="gene ID" value="MAE_03180"/>
</dbReference>
<protein>
    <submittedName>
        <fullName evidence="1">Uncharacterized protein</fullName>
    </submittedName>
</protein>
<name>B0JMX6_MICAN</name>
<accession>B0JMX6</accession>
<keyword evidence="2" id="KW-1185">Reference proteome</keyword>
<organism evidence="1 2">
    <name type="scientific">Microcystis aeruginosa (strain NIES-843 / IAM M-2473)</name>
    <dbReference type="NCBI Taxonomy" id="449447"/>
    <lineage>
        <taxon>Bacteria</taxon>
        <taxon>Bacillati</taxon>
        <taxon>Cyanobacteriota</taxon>
        <taxon>Cyanophyceae</taxon>
        <taxon>Oscillatoriophycideae</taxon>
        <taxon>Chroococcales</taxon>
        <taxon>Microcystaceae</taxon>
        <taxon>Microcystis</taxon>
    </lineage>
</organism>
<dbReference type="STRING" id="449447.MAE_03180"/>
<evidence type="ECO:0000313" key="2">
    <source>
        <dbReference type="Proteomes" id="UP000001510"/>
    </source>
</evidence>
<dbReference type="PaxDb" id="449447-MAE_03180"/>
<evidence type="ECO:0000313" key="1">
    <source>
        <dbReference type="EMBL" id="BAG00140.1"/>
    </source>
</evidence>
<dbReference type="Proteomes" id="UP000001510">
    <property type="component" value="Chromosome"/>
</dbReference>
<proteinExistence type="predicted"/>
<dbReference type="EMBL" id="AP009552">
    <property type="protein sequence ID" value="BAG00140.1"/>
    <property type="molecule type" value="Genomic_DNA"/>
</dbReference>
<sequence length="50" mass="5408">MYLGFAAKSLLVGLGVSSRSSVAGRREFQALLPSLFCTNLCTKLRIMPGF</sequence>
<reference evidence="1 2" key="1">
    <citation type="journal article" date="2007" name="DNA Res.">
        <title>Complete genomic structure of the bloom-forming toxic cyanobacterium Microcystis aeruginosa NIES-843.</title>
        <authorList>
            <person name="Kaneko T."/>
            <person name="Nakajima N."/>
            <person name="Okamoto S."/>
            <person name="Suzuki I."/>
            <person name="Tanabe Y."/>
            <person name="Tamaoki M."/>
            <person name="Nakamura Y."/>
            <person name="Kasai F."/>
            <person name="Watanabe A."/>
            <person name="Kawashima K."/>
            <person name="Kishida Y."/>
            <person name="Ono A."/>
            <person name="Shimizu Y."/>
            <person name="Takahashi C."/>
            <person name="Minami C."/>
            <person name="Fujishiro T."/>
            <person name="Kohara M."/>
            <person name="Katoh M."/>
            <person name="Nakazaki N."/>
            <person name="Nakayama S."/>
            <person name="Yamada M."/>
            <person name="Tabata S."/>
            <person name="Watanabe M.M."/>
        </authorList>
    </citation>
    <scope>NUCLEOTIDE SEQUENCE [LARGE SCALE GENOMIC DNA]</scope>
    <source>
        <strain evidence="2">NIES-843 / IAM M-247</strain>
    </source>
</reference>